<evidence type="ECO:0000256" key="1">
    <source>
        <dbReference type="ARBA" id="ARBA00001946"/>
    </source>
</evidence>
<reference evidence="8 9" key="1">
    <citation type="submission" date="2019-03" db="EMBL/GenBank/DDBJ databases">
        <authorList>
            <person name="Sebastian G."/>
            <person name="Baumann P."/>
            <person name="Ruckert C."/>
            <person name="Kalinowski J."/>
            <person name="Nebel B."/>
            <person name="Takors R."/>
            <person name="Blombach B."/>
        </authorList>
    </citation>
    <scope>NUCLEOTIDE SEQUENCE [LARGE SCALE GENOMIC DNA]</scope>
    <source>
        <strain evidence="8 9">DSM 1084</strain>
    </source>
</reference>
<evidence type="ECO:0000313" key="8">
    <source>
        <dbReference type="EMBL" id="QBM27146.1"/>
    </source>
</evidence>
<dbReference type="Pfam" id="PF02581">
    <property type="entry name" value="TMP-TENI"/>
    <property type="match status" value="1"/>
</dbReference>
<dbReference type="EMBL" id="CP037867">
    <property type="protein sequence ID" value="QBM27146.1"/>
    <property type="molecule type" value="Genomic_DNA"/>
</dbReference>
<protein>
    <recommendedName>
        <fullName evidence="3">hydroxymethylpyrimidine kinase</fullName>
        <ecNumber evidence="3">2.7.1.49</ecNumber>
    </recommendedName>
</protein>
<dbReference type="CDD" id="cd01169">
    <property type="entry name" value="HMPP_kinase"/>
    <property type="match status" value="1"/>
</dbReference>
<dbReference type="GO" id="GO:0008972">
    <property type="term" value="F:phosphomethylpyrimidine kinase activity"/>
    <property type="evidence" value="ECO:0007669"/>
    <property type="project" value="InterPro"/>
</dbReference>
<keyword evidence="8" id="KW-0418">Kinase</keyword>
<evidence type="ECO:0000256" key="4">
    <source>
        <dbReference type="ARBA" id="ARBA00023268"/>
    </source>
</evidence>
<organism evidence="8 9">
    <name type="scientific">Hydrogenophaga pseudoflava</name>
    <name type="common">Pseudomonas carboxydoflava</name>
    <dbReference type="NCBI Taxonomy" id="47421"/>
    <lineage>
        <taxon>Bacteria</taxon>
        <taxon>Pseudomonadati</taxon>
        <taxon>Pseudomonadota</taxon>
        <taxon>Betaproteobacteria</taxon>
        <taxon>Burkholderiales</taxon>
        <taxon>Comamonadaceae</taxon>
        <taxon>Hydrogenophaga</taxon>
    </lineage>
</organism>
<keyword evidence="4" id="KW-0511">Multifunctional enzyme</keyword>
<dbReference type="UniPathway" id="UPA00060">
    <property type="reaction ID" value="UER00138"/>
</dbReference>
<dbReference type="PANTHER" id="PTHR20858">
    <property type="entry name" value="PHOSPHOMETHYLPYRIMIDINE KINASE"/>
    <property type="match status" value="1"/>
</dbReference>
<dbReference type="CDD" id="cd00564">
    <property type="entry name" value="TMP_TenI"/>
    <property type="match status" value="1"/>
</dbReference>
<evidence type="ECO:0000256" key="2">
    <source>
        <dbReference type="ARBA" id="ARBA00004948"/>
    </source>
</evidence>
<feature type="region of interest" description="Disordered" evidence="5">
    <location>
        <begin position="507"/>
        <end position="532"/>
    </location>
</feature>
<evidence type="ECO:0000313" key="9">
    <source>
        <dbReference type="Proteomes" id="UP000293912"/>
    </source>
</evidence>
<dbReference type="InterPro" id="IPR036206">
    <property type="entry name" value="ThiamineP_synth_sf"/>
</dbReference>
<accession>A0A4P6WXG6</accession>
<feature type="domain" description="Thiamine phosphate synthase/TenI" evidence="6">
    <location>
        <begin position="301"/>
        <end position="484"/>
    </location>
</feature>
<dbReference type="RefSeq" id="WP_133155990.1">
    <property type="nucleotide sequence ID" value="NZ_CP037867.1"/>
</dbReference>
<dbReference type="EC" id="2.7.1.49" evidence="3"/>
<evidence type="ECO:0000259" key="7">
    <source>
        <dbReference type="Pfam" id="PF08543"/>
    </source>
</evidence>
<sequence>MNKNPVIWSIAGTDSGGGAGLAADQRAADAFGVHLCPVVAAVTAQSTTAVTRIDAVPPDLLDAQLAALAEDMPPAAIKTGLLGSAANARVVARWVDRLRTRAPLAFVIDPVLRASTGAGFVDEALMRVYRDELLPRATAITPNQHEAVLLLGPDGDNGVPAMASVLRSQGVQAVLVTGGDAATPGLAHDWIDTPHARGWLTLPRVDTPHHHGTGCTYATSLAAALALGFVAADAAVLAKMATTHALRHARAVGRGAGPVVAREGFGTDPCLLPRLSLGTQAPTAWPSKARSRDPGVYAIVDSAERVESVLSATPTVDTIQLRTKRPAGLDDRTWATQLHAAIVRSQRAADAAGVTLVVNDHWQTALHAGARALHLGQEDLLALTASDRAALQAAREAGVQLGLSSHSLWELCRAAALQPDLIACGPVWPTTTKDMPWRPQGLDNLAWWAHMAPTPVVGIGGVLDPAQLRAVAAAGAAGGCVVRGLGDDPSQTLPAWRSAWAEGRAAAQRHPVPALPHPSLSGPCQRPVGDKG</sequence>
<dbReference type="Pfam" id="PF08543">
    <property type="entry name" value="Phos_pyr_kin"/>
    <property type="match status" value="1"/>
</dbReference>
<proteinExistence type="predicted"/>
<evidence type="ECO:0000256" key="5">
    <source>
        <dbReference type="SAM" id="MobiDB-lite"/>
    </source>
</evidence>
<dbReference type="SUPFAM" id="SSF51391">
    <property type="entry name" value="Thiamin phosphate synthase"/>
    <property type="match status" value="1"/>
</dbReference>
<dbReference type="PANTHER" id="PTHR20858:SF17">
    <property type="entry name" value="HYDROXYMETHYLPYRIMIDINE_PHOSPHOMETHYLPYRIMIDINE KINASE THI20-RELATED"/>
    <property type="match status" value="1"/>
</dbReference>
<name>A0A4P6WXG6_HYDPS</name>
<dbReference type="Gene3D" id="3.40.1190.20">
    <property type="match status" value="1"/>
</dbReference>
<evidence type="ECO:0000259" key="6">
    <source>
        <dbReference type="Pfam" id="PF02581"/>
    </source>
</evidence>
<dbReference type="GO" id="GO:0009228">
    <property type="term" value="P:thiamine biosynthetic process"/>
    <property type="evidence" value="ECO:0007669"/>
    <property type="project" value="UniProtKB-KW"/>
</dbReference>
<dbReference type="GO" id="GO:0009229">
    <property type="term" value="P:thiamine diphosphate biosynthetic process"/>
    <property type="evidence" value="ECO:0007669"/>
    <property type="project" value="UniProtKB-UniPathway"/>
</dbReference>
<dbReference type="AlphaFoldDB" id="A0A4P6WXG6"/>
<dbReference type="KEGG" id="hpse:HPF_05590"/>
<dbReference type="SUPFAM" id="SSF53613">
    <property type="entry name" value="Ribokinase-like"/>
    <property type="match status" value="1"/>
</dbReference>
<dbReference type="InterPro" id="IPR013749">
    <property type="entry name" value="PM/HMP-P_kinase-1"/>
</dbReference>
<comment type="pathway">
    <text evidence="2">Cofactor biosynthesis; thiamine diphosphate biosynthesis.</text>
</comment>
<dbReference type="Gene3D" id="3.20.20.70">
    <property type="entry name" value="Aldolase class I"/>
    <property type="match status" value="1"/>
</dbReference>
<dbReference type="InterPro" id="IPR029056">
    <property type="entry name" value="Ribokinase-like"/>
</dbReference>
<dbReference type="InterPro" id="IPR022998">
    <property type="entry name" value="ThiamineP_synth_TenI"/>
</dbReference>
<keyword evidence="8" id="KW-0808">Transferase</keyword>
<dbReference type="InterPro" id="IPR013785">
    <property type="entry name" value="Aldolase_TIM"/>
</dbReference>
<feature type="domain" description="Pyridoxamine kinase/Phosphomethylpyrimidine kinase" evidence="7">
    <location>
        <begin position="14"/>
        <end position="259"/>
    </location>
</feature>
<gene>
    <name evidence="8" type="primary">thiD2</name>
    <name evidence="8" type="ORF">HPF_05590</name>
</gene>
<comment type="cofactor">
    <cofactor evidence="1">
        <name>Mg(2+)</name>
        <dbReference type="ChEBI" id="CHEBI:18420"/>
    </cofactor>
</comment>
<dbReference type="InterPro" id="IPR004399">
    <property type="entry name" value="HMP/HMP-P_kinase_dom"/>
</dbReference>
<keyword evidence="9" id="KW-1185">Reference proteome</keyword>
<dbReference type="GO" id="GO:0008902">
    <property type="term" value="F:hydroxymethylpyrimidine kinase activity"/>
    <property type="evidence" value="ECO:0007669"/>
    <property type="project" value="UniProtKB-EC"/>
</dbReference>
<evidence type="ECO:0000256" key="3">
    <source>
        <dbReference type="ARBA" id="ARBA00012135"/>
    </source>
</evidence>
<dbReference type="GO" id="GO:0005829">
    <property type="term" value="C:cytosol"/>
    <property type="evidence" value="ECO:0007669"/>
    <property type="project" value="TreeGrafter"/>
</dbReference>
<dbReference type="Proteomes" id="UP000293912">
    <property type="component" value="Chromosome"/>
</dbReference>